<dbReference type="SUPFAM" id="SSF47954">
    <property type="entry name" value="Cyclin-like"/>
    <property type="match status" value="2"/>
</dbReference>
<evidence type="ECO:0000256" key="6">
    <source>
        <dbReference type="SAM" id="MobiDB-lite"/>
    </source>
</evidence>
<evidence type="ECO:0000256" key="5">
    <source>
        <dbReference type="RuleBase" id="RU000383"/>
    </source>
</evidence>
<comment type="caution">
    <text evidence="9">The sequence shown here is derived from an EMBL/GenBank/DDBJ whole genome shotgun (WGS) entry which is preliminary data.</text>
</comment>
<evidence type="ECO:0000313" key="10">
    <source>
        <dbReference type="Proteomes" id="UP000735302"/>
    </source>
</evidence>
<feature type="domain" description="Cyclin-like" evidence="7">
    <location>
        <begin position="248"/>
        <end position="332"/>
    </location>
</feature>
<evidence type="ECO:0000259" key="7">
    <source>
        <dbReference type="SMART" id="SM00385"/>
    </source>
</evidence>
<dbReference type="SMART" id="SM00385">
    <property type="entry name" value="CYCLIN"/>
    <property type="match status" value="2"/>
</dbReference>
<reference evidence="9 10" key="1">
    <citation type="journal article" date="2021" name="Elife">
        <title>Chloroplast acquisition without the gene transfer in kleptoplastic sea slugs, Plakobranchus ocellatus.</title>
        <authorList>
            <person name="Maeda T."/>
            <person name="Takahashi S."/>
            <person name="Yoshida T."/>
            <person name="Shimamura S."/>
            <person name="Takaki Y."/>
            <person name="Nagai Y."/>
            <person name="Toyoda A."/>
            <person name="Suzuki Y."/>
            <person name="Arimoto A."/>
            <person name="Ishii H."/>
            <person name="Satoh N."/>
            <person name="Nishiyama T."/>
            <person name="Hasebe M."/>
            <person name="Maruyama T."/>
            <person name="Minagawa J."/>
            <person name="Obokata J."/>
            <person name="Shigenobu S."/>
        </authorList>
    </citation>
    <scope>NUCLEOTIDE SEQUENCE [LARGE SCALE GENOMIC DNA]</scope>
</reference>
<proteinExistence type="inferred from homology"/>
<dbReference type="SMART" id="SM01332">
    <property type="entry name" value="Cyclin_C"/>
    <property type="match status" value="1"/>
</dbReference>
<keyword evidence="3 5" id="KW-0195">Cyclin</keyword>
<keyword evidence="10" id="KW-1185">Reference proteome</keyword>
<evidence type="ECO:0000256" key="1">
    <source>
        <dbReference type="ARBA" id="ARBA00022618"/>
    </source>
</evidence>
<evidence type="ECO:0000313" key="9">
    <source>
        <dbReference type="EMBL" id="GFO20500.1"/>
    </source>
</evidence>
<evidence type="ECO:0000256" key="4">
    <source>
        <dbReference type="ARBA" id="ARBA00023306"/>
    </source>
</evidence>
<dbReference type="GO" id="GO:0044772">
    <property type="term" value="P:mitotic cell cycle phase transition"/>
    <property type="evidence" value="ECO:0007669"/>
    <property type="project" value="InterPro"/>
</dbReference>
<dbReference type="InterPro" id="IPR004367">
    <property type="entry name" value="Cyclin_C-dom"/>
</dbReference>
<feature type="domain" description="Cyclin-like" evidence="7">
    <location>
        <begin position="345"/>
        <end position="445"/>
    </location>
</feature>
<dbReference type="GO" id="GO:0016538">
    <property type="term" value="F:cyclin-dependent protein serine/threonine kinase regulator activity"/>
    <property type="evidence" value="ECO:0007669"/>
    <property type="project" value="InterPro"/>
</dbReference>
<dbReference type="InterPro" id="IPR006671">
    <property type="entry name" value="Cyclin_N"/>
</dbReference>
<feature type="domain" description="Cyclin C-terminal" evidence="8">
    <location>
        <begin position="341"/>
        <end position="459"/>
    </location>
</feature>
<evidence type="ECO:0000256" key="2">
    <source>
        <dbReference type="ARBA" id="ARBA00022776"/>
    </source>
</evidence>
<comment type="similarity">
    <text evidence="5">Belongs to the cyclin family.</text>
</comment>
<gene>
    <name evidence="9" type="ORF">PoB_004700500</name>
</gene>
<dbReference type="InterPro" id="IPR013763">
    <property type="entry name" value="Cyclin-like_dom"/>
</dbReference>
<protein>
    <submittedName>
        <fullName evidence="9">G2/mitotic-specific cyclin-b</fullName>
    </submittedName>
</protein>
<feature type="compositionally biased region" description="Basic and acidic residues" evidence="6">
    <location>
        <begin position="56"/>
        <end position="76"/>
    </location>
</feature>
<dbReference type="Gene3D" id="1.10.472.10">
    <property type="entry name" value="Cyclin-like"/>
    <property type="match status" value="2"/>
</dbReference>
<dbReference type="InterPro" id="IPR036915">
    <property type="entry name" value="Cyclin-like_sf"/>
</dbReference>
<feature type="region of interest" description="Disordered" evidence="6">
    <location>
        <begin position="29"/>
        <end position="76"/>
    </location>
</feature>
<accession>A0AAV4BJ20</accession>
<dbReference type="Pfam" id="PF00134">
    <property type="entry name" value="Cyclin_N"/>
    <property type="match status" value="1"/>
</dbReference>
<keyword evidence="2" id="KW-0498">Mitosis</keyword>
<name>A0AAV4BJ20_9GAST</name>
<dbReference type="Proteomes" id="UP000735302">
    <property type="component" value="Unassembled WGS sequence"/>
</dbReference>
<dbReference type="InterPro" id="IPR046965">
    <property type="entry name" value="Cyclin_A/B-like"/>
</dbReference>
<dbReference type="AlphaFoldDB" id="A0AAV4BJ20"/>
<keyword evidence="4" id="KW-0131">Cell cycle</keyword>
<dbReference type="EMBL" id="BLXT01005159">
    <property type="protein sequence ID" value="GFO20500.1"/>
    <property type="molecule type" value="Genomic_DNA"/>
</dbReference>
<dbReference type="Pfam" id="PF02984">
    <property type="entry name" value="Cyclin_C"/>
    <property type="match status" value="1"/>
</dbReference>
<dbReference type="FunFam" id="1.10.472.10:FF:000001">
    <property type="entry name" value="G2/mitotic-specific cyclin"/>
    <property type="match status" value="1"/>
</dbReference>
<evidence type="ECO:0000256" key="3">
    <source>
        <dbReference type="ARBA" id="ARBA00023127"/>
    </source>
</evidence>
<keyword evidence="1" id="KW-0132">Cell division</keyword>
<dbReference type="PIRSF" id="PIRSF001771">
    <property type="entry name" value="Cyclin_A_B_D_E"/>
    <property type="match status" value="1"/>
</dbReference>
<organism evidence="9 10">
    <name type="scientific">Plakobranchus ocellatus</name>
    <dbReference type="NCBI Taxonomy" id="259542"/>
    <lineage>
        <taxon>Eukaryota</taxon>
        <taxon>Metazoa</taxon>
        <taxon>Spiralia</taxon>
        <taxon>Lophotrochozoa</taxon>
        <taxon>Mollusca</taxon>
        <taxon>Gastropoda</taxon>
        <taxon>Heterobranchia</taxon>
        <taxon>Euthyneura</taxon>
        <taxon>Panpulmonata</taxon>
        <taxon>Sacoglossa</taxon>
        <taxon>Placobranchoidea</taxon>
        <taxon>Plakobranchidae</taxon>
        <taxon>Plakobranchus</taxon>
    </lineage>
</organism>
<dbReference type="InterPro" id="IPR039361">
    <property type="entry name" value="Cyclin"/>
</dbReference>
<dbReference type="PANTHER" id="PTHR10177">
    <property type="entry name" value="CYCLINS"/>
    <property type="match status" value="1"/>
</dbReference>
<dbReference type="GO" id="GO:0051301">
    <property type="term" value="P:cell division"/>
    <property type="evidence" value="ECO:0007669"/>
    <property type="project" value="UniProtKB-KW"/>
</dbReference>
<sequence length="461" mass="51623">MWFIRTLMASSHTMGGVTTRQMLKRLESNSSMVAGDGKDGDRSLVGLGRRKTSRRQAKDVDKEDAPLDDWEQGKGCDSDEVACDTNSRTFPLEHSEQMCMADSVGKRQPKTETASKQKRTLVDRGRNVGQAQRKATRQVDFSSKTEIIKERCSVVVSPMEVSLPPTPGVAAAACDSSISNNISDTTQCCNVPKDVTDIDKRVDNFIPSTYNKEIVQYWLTLEPRHVMDPGFLNNSPDVTSQMRSVLMDWLLQVQDHEELQDETMHLCRVLIDRILAKGGVIIAQLQLVGITCLLIASKFCERFCTEIKVLCYLTDNTYTEDQVIAYEKKILVALDWDITGPVCTHFLGRILEVHGHSPEIRHLSMYLLDLSVVSVKLASVLPSKMAAAALLLARRVILTPGIGPFDSGVPLSVLFSLSLPWTRDLQFYTGYVESDLLEEEKEFEKLLFKARHSKYQVSAKV</sequence>
<evidence type="ECO:0000259" key="8">
    <source>
        <dbReference type="SMART" id="SM01332"/>
    </source>
</evidence>